<feature type="domain" description="N-(5'phosphoribosyl) anthranilate isomerase (PRAI)" evidence="11">
    <location>
        <begin position="3"/>
        <end position="195"/>
    </location>
</feature>
<dbReference type="Proteomes" id="UP000031972">
    <property type="component" value="Unassembled WGS sequence"/>
</dbReference>
<dbReference type="PANTHER" id="PTHR42894">
    <property type="entry name" value="N-(5'-PHOSPHORIBOSYL)ANTHRANILATE ISOMERASE"/>
    <property type="match status" value="1"/>
</dbReference>
<dbReference type="PANTHER" id="PTHR42894:SF1">
    <property type="entry name" value="N-(5'-PHOSPHORIBOSYL)ANTHRANILATE ISOMERASE"/>
    <property type="match status" value="1"/>
</dbReference>
<dbReference type="EC" id="5.3.1.24" evidence="4 10"/>
<sequence>MKVKICGIQKSHHIKAAVSAGADYIGFMFAQSKRRIEIQEAAELAAQIPAHVKRVGVFVNPSQQEIDEAVQKVDLDLIQLHGDETPHFCRNQVKPVMKAFSITSEDDFKRMRDYDVAYYLVDAPGTDYRGGSGRRFDWSLIPENHRPEKLVLAGGLTPENVGEAVTEVKPYAVDVSSGVEVNGEKDSNKIIAFIHEAKGVRRNDNL</sequence>
<keyword evidence="9 10" id="KW-0413">Isomerase</keyword>
<accession>A0A0C2RCB5</accession>
<dbReference type="UniPathway" id="UPA00035">
    <property type="reaction ID" value="UER00042"/>
</dbReference>
<reference evidence="12 13" key="1">
    <citation type="submission" date="2015-01" db="EMBL/GenBank/DDBJ databases">
        <title>Jeotgalibacillus campisalis genome sequencing.</title>
        <authorList>
            <person name="Goh K.M."/>
            <person name="Chan K.-G."/>
            <person name="Yaakop A.S."/>
            <person name="Ee R."/>
            <person name="Gan H.M."/>
            <person name="Chan C.S."/>
        </authorList>
    </citation>
    <scope>NUCLEOTIDE SEQUENCE [LARGE SCALE GENOMIC DNA]</scope>
    <source>
        <strain evidence="12 13">SF-57</strain>
    </source>
</reference>
<dbReference type="EMBL" id="JXRR01000014">
    <property type="protein sequence ID" value="KIL47930.1"/>
    <property type="molecule type" value="Genomic_DNA"/>
</dbReference>
<evidence type="ECO:0000256" key="6">
    <source>
        <dbReference type="ARBA" id="ARBA00022605"/>
    </source>
</evidence>
<keyword evidence="8 10" id="KW-0057">Aromatic amino acid biosynthesis</keyword>
<dbReference type="InterPro" id="IPR011060">
    <property type="entry name" value="RibuloseP-bd_barrel"/>
</dbReference>
<evidence type="ECO:0000256" key="3">
    <source>
        <dbReference type="ARBA" id="ARBA00007571"/>
    </source>
</evidence>
<organism evidence="12 13">
    <name type="scientific">Jeotgalibacillus campisalis</name>
    <dbReference type="NCBI Taxonomy" id="220754"/>
    <lineage>
        <taxon>Bacteria</taxon>
        <taxon>Bacillati</taxon>
        <taxon>Bacillota</taxon>
        <taxon>Bacilli</taxon>
        <taxon>Bacillales</taxon>
        <taxon>Caryophanaceae</taxon>
        <taxon>Jeotgalibacillus</taxon>
    </lineage>
</organism>
<gene>
    <name evidence="10" type="primary">trpF</name>
    <name evidence="12" type="ORF">KR50_20970</name>
</gene>
<dbReference type="RefSeq" id="WP_041057851.1">
    <property type="nucleotide sequence ID" value="NZ_JXRR01000014.1"/>
</dbReference>
<dbReference type="GO" id="GO:0004640">
    <property type="term" value="F:phosphoribosylanthranilate isomerase activity"/>
    <property type="evidence" value="ECO:0007669"/>
    <property type="project" value="UniProtKB-UniRule"/>
</dbReference>
<evidence type="ECO:0000256" key="7">
    <source>
        <dbReference type="ARBA" id="ARBA00022822"/>
    </source>
</evidence>
<evidence type="ECO:0000313" key="13">
    <source>
        <dbReference type="Proteomes" id="UP000031972"/>
    </source>
</evidence>
<comment type="similarity">
    <text evidence="3 10">Belongs to the TrpF family.</text>
</comment>
<evidence type="ECO:0000313" key="12">
    <source>
        <dbReference type="EMBL" id="KIL47930.1"/>
    </source>
</evidence>
<dbReference type="PATRIC" id="fig|220754.4.peg.2115"/>
<evidence type="ECO:0000256" key="4">
    <source>
        <dbReference type="ARBA" id="ARBA00012572"/>
    </source>
</evidence>
<keyword evidence="6 10" id="KW-0028">Amino-acid biosynthesis</keyword>
<dbReference type="InterPro" id="IPR013785">
    <property type="entry name" value="Aldolase_TIM"/>
</dbReference>
<dbReference type="InterPro" id="IPR044643">
    <property type="entry name" value="TrpF_fam"/>
</dbReference>
<evidence type="ECO:0000256" key="1">
    <source>
        <dbReference type="ARBA" id="ARBA00001164"/>
    </source>
</evidence>
<dbReference type="Pfam" id="PF00697">
    <property type="entry name" value="PRAI"/>
    <property type="match status" value="1"/>
</dbReference>
<proteinExistence type="inferred from homology"/>
<protein>
    <recommendedName>
        <fullName evidence="5 10">N-(5'-phosphoribosyl)anthranilate isomerase</fullName>
        <shortName evidence="10">PRAI</shortName>
        <ecNumber evidence="4 10">5.3.1.24</ecNumber>
    </recommendedName>
</protein>
<dbReference type="FunFam" id="3.20.20.70:FF:000075">
    <property type="entry name" value="Tryptophan biosynthesis protein TRP1"/>
    <property type="match status" value="1"/>
</dbReference>
<dbReference type="InterPro" id="IPR001240">
    <property type="entry name" value="PRAI_dom"/>
</dbReference>
<dbReference type="OrthoDB" id="9786954at2"/>
<dbReference type="CDD" id="cd00405">
    <property type="entry name" value="PRAI"/>
    <property type="match status" value="1"/>
</dbReference>
<keyword evidence="13" id="KW-1185">Reference proteome</keyword>
<dbReference type="Gene3D" id="3.20.20.70">
    <property type="entry name" value="Aldolase class I"/>
    <property type="match status" value="1"/>
</dbReference>
<dbReference type="NCBIfam" id="NF002300">
    <property type="entry name" value="PRK01222.1-7"/>
    <property type="match status" value="1"/>
</dbReference>
<dbReference type="AlphaFoldDB" id="A0A0C2RCB5"/>
<evidence type="ECO:0000256" key="5">
    <source>
        <dbReference type="ARBA" id="ARBA00022272"/>
    </source>
</evidence>
<dbReference type="HAMAP" id="MF_00135">
    <property type="entry name" value="PRAI"/>
    <property type="match status" value="1"/>
</dbReference>
<name>A0A0C2RCB5_9BACL</name>
<evidence type="ECO:0000259" key="11">
    <source>
        <dbReference type="Pfam" id="PF00697"/>
    </source>
</evidence>
<evidence type="ECO:0000256" key="8">
    <source>
        <dbReference type="ARBA" id="ARBA00023141"/>
    </source>
</evidence>
<keyword evidence="7 10" id="KW-0822">Tryptophan biosynthesis</keyword>
<dbReference type="GO" id="GO:0000162">
    <property type="term" value="P:L-tryptophan biosynthetic process"/>
    <property type="evidence" value="ECO:0007669"/>
    <property type="project" value="UniProtKB-UniRule"/>
</dbReference>
<comment type="catalytic activity">
    <reaction evidence="1 10">
        <text>N-(5-phospho-beta-D-ribosyl)anthranilate = 1-(2-carboxyphenylamino)-1-deoxy-D-ribulose 5-phosphate</text>
        <dbReference type="Rhea" id="RHEA:21540"/>
        <dbReference type="ChEBI" id="CHEBI:18277"/>
        <dbReference type="ChEBI" id="CHEBI:58613"/>
        <dbReference type="EC" id="5.3.1.24"/>
    </reaction>
</comment>
<evidence type="ECO:0000256" key="10">
    <source>
        <dbReference type="HAMAP-Rule" id="MF_00135"/>
    </source>
</evidence>
<evidence type="ECO:0000256" key="9">
    <source>
        <dbReference type="ARBA" id="ARBA00023235"/>
    </source>
</evidence>
<comment type="pathway">
    <text evidence="2 10">Amino-acid biosynthesis; L-tryptophan biosynthesis; L-tryptophan from chorismate: step 3/5.</text>
</comment>
<evidence type="ECO:0000256" key="2">
    <source>
        <dbReference type="ARBA" id="ARBA00004664"/>
    </source>
</evidence>
<dbReference type="NCBIfam" id="NF002298">
    <property type="entry name" value="PRK01222.1-4"/>
    <property type="match status" value="1"/>
</dbReference>
<comment type="caution">
    <text evidence="12">The sequence shown here is derived from an EMBL/GenBank/DDBJ whole genome shotgun (WGS) entry which is preliminary data.</text>
</comment>
<dbReference type="SUPFAM" id="SSF51366">
    <property type="entry name" value="Ribulose-phoshate binding barrel"/>
    <property type="match status" value="1"/>
</dbReference>